<gene>
    <name evidence="1" type="ORF">GGQ63_000421</name>
</gene>
<organism evidence="1 2">
    <name type="scientific">Prosthecomicrobium pneumaticum</name>
    <dbReference type="NCBI Taxonomy" id="81895"/>
    <lineage>
        <taxon>Bacteria</taxon>
        <taxon>Pseudomonadati</taxon>
        <taxon>Pseudomonadota</taxon>
        <taxon>Alphaproteobacteria</taxon>
        <taxon>Hyphomicrobiales</taxon>
        <taxon>Kaistiaceae</taxon>
        <taxon>Prosthecomicrobium</taxon>
    </lineage>
</organism>
<protein>
    <submittedName>
        <fullName evidence="1">Uncharacterized protein</fullName>
    </submittedName>
</protein>
<evidence type="ECO:0000313" key="2">
    <source>
        <dbReference type="Proteomes" id="UP000523821"/>
    </source>
</evidence>
<dbReference type="EMBL" id="JACHOO010000001">
    <property type="protein sequence ID" value="MBB5751378.1"/>
    <property type="molecule type" value="Genomic_DNA"/>
</dbReference>
<comment type="caution">
    <text evidence="1">The sequence shown here is derived from an EMBL/GenBank/DDBJ whole genome shotgun (WGS) entry which is preliminary data.</text>
</comment>
<dbReference type="Proteomes" id="UP000523821">
    <property type="component" value="Unassembled WGS sequence"/>
</dbReference>
<dbReference type="RefSeq" id="WP_183851995.1">
    <property type="nucleotide sequence ID" value="NZ_JACHOO010000001.1"/>
</dbReference>
<evidence type="ECO:0000313" key="1">
    <source>
        <dbReference type="EMBL" id="MBB5751378.1"/>
    </source>
</evidence>
<accession>A0A7W9FKR5</accession>
<dbReference type="AlphaFoldDB" id="A0A7W9FKR5"/>
<sequence>MAGVVEVVENISVGGARVRVVTDCARDVGFLVDAEKTVVARLTERGLWPHAAVTLIVLDELASLVGPLKALGRLPEAALLQLPQRPMVNLYDPRSPAECFIFVNRRIMTDEGCWGDARAATGLLAHEHAHPLSEAPATAAARTLQVRVEAPPVLIEPALHLARTLSTGAVTELLANTFCLKQGFGEAIGHLDRLTLGRALANLPQRAELERRASAAVAAGSLARAVARPLLLIADAQIGLPFALEIAPFARAGAPDEAMALEAVLSAGLLAAMPPEVGEIYGELRRAFERVQPEWDTRAIEAWCTEILAQLCAFLSDGGAAIRFSLEPAAMAGPEGRQS</sequence>
<reference evidence="1 2" key="1">
    <citation type="submission" date="2020-08" db="EMBL/GenBank/DDBJ databases">
        <title>Genomic Encyclopedia of Type Strains, Phase IV (KMG-IV): sequencing the most valuable type-strain genomes for metagenomic binning, comparative biology and taxonomic classification.</title>
        <authorList>
            <person name="Goeker M."/>
        </authorList>
    </citation>
    <scope>NUCLEOTIDE SEQUENCE [LARGE SCALE GENOMIC DNA]</scope>
    <source>
        <strain evidence="1 2">DSM 16268</strain>
    </source>
</reference>
<name>A0A7W9FKR5_9HYPH</name>
<proteinExistence type="predicted"/>
<keyword evidence="2" id="KW-1185">Reference proteome</keyword>